<keyword evidence="3 12" id="KW-0285">Flavoprotein</keyword>
<feature type="binding site" evidence="14">
    <location>
        <begin position="236"/>
        <end position="237"/>
    </location>
    <ligand>
        <name>FMN</name>
        <dbReference type="ChEBI" id="CHEBI:58210"/>
    </ligand>
</feature>
<name>A0A210PZN7_MIZYE</name>
<evidence type="ECO:0000256" key="3">
    <source>
        <dbReference type="ARBA" id="ARBA00022630"/>
    </source>
</evidence>
<dbReference type="STRING" id="6573.A0A210PZN7"/>
<evidence type="ECO:0000256" key="8">
    <source>
        <dbReference type="ARBA" id="ARBA00051779"/>
    </source>
</evidence>
<evidence type="ECO:0000313" key="17">
    <source>
        <dbReference type="Proteomes" id="UP000242188"/>
    </source>
</evidence>
<evidence type="ECO:0000256" key="13">
    <source>
        <dbReference type="PIRSR" id="PIRSR006621-1"/>
    </source>
</evidence>
<evidence type="ECO:0000256" key="12">
    <source>
        <dbReference type="PIRNR" id="PIRNR006621"/>
    </source>
</evidence>
<proteinExistence type="inferred from homology"/>
<dbReference type="GO" id="GO:0102266">
    <property type="term" value="F:tRNA-dihydrouridine20a synthase activity"/>
    <property type="evidence" value="ECO:0007669"/>
    <property type="project" value="UniProtKB-EC"/>
</dbReference>
<keyword evidence="14" id="KW-0547">Nucleotide-binding</keyword>
<keyword evidence="5 12" id="KW-0819">tRNA processing</keyword>
<feature type="active site" description="Proton donor" evidence="13">
    <location>
        <position position="112"/>
    </location>
</feature>
<comment type="catalytic activity">
    <reaction evidence="8">
        <text>5,6-dihydrouridine(20a) in tRNA + NAD(+) = uridine(20a) in tRNA + NADH + H(+)</text>
        <dbReference type="Rhea" id="RHEA:53348"/>
        <dbReference type="Rhea" id="RHEA-COMP:13535"/>
        <dbReference type="Rhea" id="RHEA-COMP:13536"/>
        <dbReference type="ChEBI" id="CHEBI:15378"/>
        <dbReference type="ChEBI" id="CHEBI:57540"/>
        <dbReference type="ChEBI" id="CHEBI:57945"/>
        <dbReference type="ChEBI" id="CHEBI:65315"/>
        <dbReference type="ChEBI" id="CHEBI:74443"/>
        <dbReference type="EC" id="1.3.1.90"/>
    </reaction>
    <physiologicalReaction direction="right-to-left" evidence="8">
        <dbReference type="Rhea" id="RHEA:53350"/>
    </physiologicalReaction>
</comment>
<feature type="binding site" evidence="14">
    <location>
        <begin position="29"/>
        <end position="31"/>
    </location>
    <ligand>
        <name>FMN</name>
        <dbReference type="ChEBI" id="CHEBI:58210"/>
    </ligand>
</feature>
<dbReference type="Pfam" id="PF01207">
    <property type="entry name" value="Dus"/>
    <property type="match status" value="1"/>
</dbReference>
<dbReference type="AlphaFoldDB" id="A0A210PZN7"/>
<evidence type="ECO:0000256" key="1">
    <source>
        <dbReference type="ARBA" id="ARBA00001917"/>
    </source>
</evidence>
<reference evidence="16 17" key="1">
    <citation type="journal article" date="2017" name="Nat. Ecol. Evol.">
        <title>Scallop genome provides insights into evolution of bilaterian karyotype and development.</title>
        <authorList>
            <person name="Wang S."/>
            <person name="Zhang J."/>
            <person name="Jiao W."/>
            <person name="Li J."/>
            <person name="Xun X."/>
            <person name="Sun Y."/>
            <person name="Guo X."/>
            <person name="Huan P."/>
            <person name="Dong B."/>
            <person name="Zhang L."/>
            <person name="Hu X."/>
            <person name="Sun X."/>
            <person name="Wang J."/>
            <person name="Zhao C."/>
            <person name="Wang Y."/>
            <person name="Wang D."/>
            <person name="Huang X."/>
            <person name="Wang R."/>
            <person name="Lv J."/>
            <person name="Li Y."/>
            <person name="Zhang Z."/>
            <person name="Liu B."/>
            <person name="Lu W."/>
            <person name="Hui Y."/>
            <person name="Liang J."/>
            <person name="Zhou Z."/>
            <person name="Hou R."/>
            <person name="Li X."/>
            <person name="Liu Y."/>
            <person name="Li H."/>
            <person name="Ning X."/>
            <person name="Lin Y."/>
            <person name="Zhao L."/>
            <person name="Xing Q."/>
            <person name="Dou J."/>
            <person name="Li Y."/>
            <person name="Mao J."/>
            <person name="Guo H."/>
            <person name="Dou H."/>
            <person name="Li T."/>
            <person name="Mu C."/>
            <person name="Jiang W."/>
            <person name="Fu Q."/>
            <person name="Fu X."/>
            <person name="Miao Y."/>
            <person name="Liu J."/>
            <person name="Yu Q."/>
            <person name="Li R."/>
            <person name="Liao H."/>
            <person name="Li X."/>
            <person name="Kong Y."/>
            <person name="Jiang Z."/>
            <person name="Chourrout D."/>
            <person name="Li R."/>
            <person name="Bao Z."/>
        </authorList>
    </citation>
    <scope>NUCLEOTIDE SEQUENCE [LARGE SCALE GENOMIC DNA]</scope>
    <source>
        <strain evidence="16 17">PY_sf001</strain>
    </source>
</reference>
<comment type="caution">
    <text evidence="16">The sequence shown here is derived from an EMBL/GenBank/DDBJ whole genome shotgun (WGS) entry which is preliminary data.</text>
</comment>
<dbReference type="Proteomes" id="UP000242188">
    <property type="component" value="Unassembled WGS sequence"/>
</dbReference>
<keyword evidence="6 12" id="KW-0560">Oxidoreductase</keyword>
<accession>A0A210PZN7</accession>
<gene>
    <name evidence="16" type="ORF">KP79_PYT10984</name>
</gene>
<evidence type="ECO:0000256" key="2">
    <source>
        <dbReference type="ARBA" id="ARBA00002468"/>
    </source>
</evidence>
<comment type="catalytic activity">
    <reaction evidence="7">
        <text>5,6-dihydrouridine(20b) in tRNA + NADP(+) = uridine(20b) in tRNA + NADPH + H(+)</text>
        <dbReference type="Rhea" id="RHEA:53356"/>
        <dbReference type="Rhea" id="RHEA-COMP:13537"/>
        <dbReference type="Rhea" id="RHEA-COMP:13538"/>
        <dbReference type="ChEBI" id="CHEBI:15378"/>
        <dbReference type="ChEBI" id="CHEBI:57783"/>
        <dbReference type="ChEBI" id="CHEBI:58349"/>
        <dbReference type="ChEBI" id="CHEBI:65315"/>
        <dbReference type="ChEBI" id="CHEBI:74443"/>
        <dbReference type="EC" id="1.3.1.90"/>
    </reaction>
    <physiologicalReaction direction="right-to-left" evidence="7">
        <dbReference type="Rhea" id="RHEA:53358"/>
    </physiologicalReaction>
</comment>
<dbReference type="Gene3D" id="3.20.20.70">
    <property type="entry name" value="Aldolase class I"/>
    <property type="match status" value="1"/>
</dbReference>
<dbReference type="PANTHER" id="PTHR11082:SF31">
    <property type="entry name" value="TRNA-DIHYDROURIDINE(20A_20B) SYNTHASE [NAD(P)+]-LIKE"/>
    <property type="match status" value="1"/>
</dbReference>
<dbReference type="PANTHER" id="PTHR11082">
    <property type="entry name" value="TRNA-DIHYDROURIDINE SYNTHASE"/>
    <property type="match status" value="1"/>
</dbReference>
<dbReference type="InterPro" id="IPR001269">
    <property type="entry name" value="DUS_fam"/>
</dbReference>
<comment type="function">
    <text evidence="2 12">Catalyzes the synthesis of dihydrouridine, a modified base found in the D-loop of most tRNAs.</text>
</comment>
<comment type="cofactor">
    <cofactor evidence="1 12 14">
        <name>FMN</name>
        <dbReference type="ChEBI" id="CHEBI:58210"/>
    </cofactor>
</comment>
<keyword evidence="4 12" id="KW-0288">FMN</keyword>
<evidence type="ECO:0000259" key="15">
    <source>
        <dbReference type="Pfam" id="PF01207"/>
    </source>
</evidence>
<comment type="similarity">
    <text evidence="12">Belongs to the dus family.</text>
</comment>
<evidence type="ECO:0000256" key="11">
    <source>
        <dbReference type="ARBA" id="ARBA00060741"/>
    </source>
</evidence>
<feature type="domain" description="DUS-like FMN-binding" evidence="15">
    <location>
        <begin position="27"/>
        <end position="285"/>
    </location>
</feature>
<dbReference type="CDD" id="cd02801">
    <property type="entry name" value="DUS_like_FMN"/>
    <property type="match status" value="1"/>
</dbReference>
<dbReference type="FunFam" id="3.20.20.70:FF:000100">
    <property type="entry name" value="tRNA-dihydrouridine synthase"/>
    <property type="match status" value="1"/>
</dbReference>
<comment type="catalytic activity">
    <reaction evidence="9">
        <text>5,6-dihydrouridine(20b) in tRNA + NAD(+) = uridine(20b) in tRNA + NADH + H(+)</text>
        <dbReference type="Rhea" id="RHEA:53352"/>
        <dbReference type="Rhea" id="RHEA-COMP:13537"/>
        <dbReference type="Rhea" id="RHEA-COMP:13538"/>
        <dbReference type="ChEBI" id="CHEBI:15378"/>
        <dbReference type="ChEBI" id="CHEBI:57540"/>
        <dbReference type="ChEBI" id="CHEBI:57945"/>
        <dbReference type="ChEBI" id="CHEBI:65315"/>
        <dbReference type="ChEBI" id="CHEBI:74443"/>
        <dbReference type="EC" id="1.3.1.90"/>
    </reaction>
    <physiologicalReaction direction="right-to-left" evidence="9">
        <dbReference type="Rhea" id="RHEA:53354"/>
    </physiologicalReaction>
</comment>
<evidence type="ECO:0000256" key="4">
    <source>
        <dbReference type="ARBA" id="ARBA00022643"/>
    </source>
</evidence>
<protein>
    <recommendedName>
        <fullName evidence="12">tRNA-dihydrouridine synthase</fullName>
        <ecNumber evidence="12">1.3.1.-</ecNumber>
    </recommendedName>
</protein>
<dbReference type="EC" id="1.3.1.-" evidence="12"/>
<feature type="binding site" evidence="14">
    <location>
        <position position="182"/>
    </location>
    <ligand>
        <name>FMN</name>
        <dbReference type="ChEBI" id="CHEBI:58210"/>
    </ligand>
</feature>
<evidence type="ECO:0000256" key="5">
    <source>
        <dbReference type="ARBA" id="ARBA00022694"/>
    </source>
</evidence>
<dbReference type="GO" id="GO:0050660">
    <property type="term" value="F:flavin adenine dinucleotide binding"/>
    <property type="evidence" value="ECO:0007669"/>
    <property type="project" value="InterPro"/>
</dbReference>
<dbReference type="PROSITE" id="PS01136">
    <property type="entry name" value="UPF0034"/>
    <property type="match status" value="1"/>
</dbReference>
<dbReference type="PIRSF" id="PIRSF006621">
    <property type="entry name" value="Dus"/>
    <property type="match status" value="1"/>
</dbReference>
<dbReference type="GO" id="GO:0102267">
    <property type="term" value="F:tRNA-dihydrouridine20b synthase activity"/>
    <property type="evidence" value="ECO:0007669"/>
    <property type="project" value="RHEA"/>
</dbReference>
<evidence type="ECO:0000313" key="16">
    <source>
        <dbReference type="EMBL" id="OWF41947.1"/>
    </source>
</evidence>
<comment type="catalytic activity">
    <reaction evidence="10">
        <text>5,6-dihydrouridine(20a) in tRNA + NADP(+) = uridine(20a) in tRNA + NADPH + H(+)</text>
        <dbReference type="Rhea" id="RHEA:53344"/>
        <dbReference type="Rhea" id="RHEA-COMP:13535"/>
        <dbReference type="Rhea" id="RHEA-COMP:13536"/>
        <dbReference type="ChEBI" id="CHEBI:15378"/>
        <dbReference type="ChEBI" id="CHEBI:57783"/>
        <dbReference type="ChEBI" id="CHEBI:58349"/>
        <dbReference type="ChEBI" id="CHEBI:65315"/>
        <dbReference type="ChEBI" id="CHEBI:74443"/>
        <dbReference type="EC" id="1.3.1.90"/>
    </reaction>
    <physiologicalReaction direction="right-to-left" evidence="10">
        <dbReference type="Rhea" id="RHEA:53346"/>
    </physiologicalReaction>
</comment>
<feature type="binding site" evidence="14">
    <location>
        <position position="83"/>
    </location>
    <ligand>
        <name>FMN</name>
        <dbReference type="ChEBI" id="CHEBI:58210"/>
    </ligand>
</feature>
<organism evidence="16 17">
    <name type="scientific">Mizuhopecten yessoensis</name>
    <name type="common">Japanese scallop</name>
    <name type="synonym">Patinopecten yessoensis</name>
    <dbReference type="NCBI Taxonomy" id="6573"/>
    <lineage>
        <taxon>Eukaryota</taxon>
        <taxon>Metazoa</taxon>
        <taxon>Spiralia</taxon>
        <taxon>Lophotrochozoa</taxon>
        <taxon>Mollusca</taxon>
        <taxon>Bivalvia</taxon>
        <taxon>Autobranchia</taxon>
        <taxon>Pteriomorphia</taxon>
        <taxon>Pectinida</taxon>
        <taxon>Pectinoidea</taxon>
        <taxon>Pectinidae</taxon>
        <taxon>Mizuhopecten</taxon>
    </lineage>
</organism>
<evidence type="ECO:0000256" key="6">
    <source>
        <dbReference type="ARBA" id="ARBA00023002"/>
    </source>
</evidence>
<evidence type="ECO:0000256" key="14">
    <source>
        <dbReference type="PIRSR" id="PIRSR006621-2"/>
    </source>
</evidence>
<keyword evidence="17" id="KW-1185">Reference proteome</keyword>
<sequence length="315" mass="35379">MTSGDGCHVWRKPLELFEDQERNVKICAPMVRYSKLPFRMLVRKYGCDLAFTPMILSDCFVKSVKARDSEFTTCKEDRPLVVQFAASNAQDLADAAEIIAPYADGVDLNCGCPQRWAIQEGYGACLITKPELVKDMVSQTRSRVSRSDFSVSVKIRLRENDKETVELCQRAEKAGASWITVHGRTPSQRAQPVNFDAIKLIKENVSIPVVANGDIKSLEDCRMVRERTGVNGVMAARGMLENPAMFAGYDTTPVACVKDWLELAISVGTTYQCFHNHLIYMMEKALPRSERRIFNALCSTTAVLDYLSHNYDINI</sequence>
<dbReference type="OrthoDB" id="9977870at2759"/>
<comment type="similarity">
    <text evidence="11">Belongs to the Dus family. Dus4 subfamily.</text>
</comment>
<evidence type="ECO:0000256" key="7">
    <source>
        <dbReference type="ARBA" id="ARBA00050434"/>
    </source>
</evidence>
<dbReference type="InterPro" id="IPR035587">
    <property type="entry name" value="DUS-like_FMN-bd"/>
</dbReference>
<dbReference type="InterPro" id="IPR013785">
    <property type="entry name" value="Aldolase_TIM"/>
</dbReference>
<dbReference type="InterPro" id="IPR018517">
    <property type="entry name" value="tRNA_hU_synthase_CS"/>
</dbReference>
<evidence type="ECO:0000256" key="10">
    <source>
        <dbReference type="ARBA" id="ARBA00052996"/>
    </source>
</evidence>
<evidence type="ECO:0000256" key="9">
    <source>
        <dbReference type="ARBA" id="ARBA00051932"/>
    </source>
</evidence>
<dbReference type="SUPFAM" id="SSF51395">
    <property type="entry name" value="FMN-linked oxidoreductases"/>
    <property type="match status" value="1"/>
</dbReference>
<dbReference type="EMBL" id="NEDP02005326">
    <property type="protein sequence ID" value="OWF41947.1"/>
    <property type="molecule type" value="Genomic_DNA"/>
</dbReference>